<evidence type="ECO:0000256" key="1">
    <source>
        <dbReference type="ARBA" id="ARBA00008324"/>
    </source>
</evidence>
<dbReference type="GO" id="GO:0047617">
    <property type="term" value="F:fatty acyl-CoA hydrolase activity"/>
    <property type="evidence" value="ECO:0007669"/>
    <property type="project" value="InterPro"/>
</dbReference>
<accession>A0A1X0DG60</accession>
<gene>
    <name evidence="4" type="ORF">BST26_08430</name>
</gene>
<dbReference type="EMBL" id="MVHS01000014">
    <property type="protein sequence ID" value="ORA71365.1"/>
    <property type="molecule type" value="Genomic_DNA"/>
</dbReference>
<evidence type="ECO:0000313" key="5">
    <source>
        <dbReference type="Proteomes" id="UP000192801"/>
    </source>
</evidence>
<evidence type="ECO:0000259" key="3">
    <source>
        <dbReference type="Pfam" id="PF03061"/>
    </source>
</evidence>
<evidence type="ECO:0000256" key="2">
    <source>
        <dbReference type="ARBA" id="ARBA00022801"/>
    </source>
</evidence>
<comment type="similarity">
    <text evidence="1">Belongs to the thioesterase PaaI family.</text>
</comment>
<dbReference type="PANTHER" id="PTHR21660:SF1">
    <property type="entry name" value="ACYL-COENZYME A THIOESTERASE 13"/>
    <property type="match status" value="1"/>
</dbReference>
<sequence>MTTFPHTNDPDLSAAHGVRTRTVRWHDPLATAELGRGLSGRDFLTKWMRGDIPGAPMGELMGFRLVDVAEGEVSFACAPDESVYNPIGMVHGGLACTVLDSAAGCAVHSTLPAGFGYSSIEIKVSFLRPIQAYKGDIVARGWVTKAGKRAGFAEADLRDGHGTVLATASSTCLIVAR</sequence>
<dbReference type="STRING" id="444597.BST26_08430"/>
<dbReference type="Gene3D" id="3.10.129.10">
    <property type="entry name" value="Hotdog Thioesterase"/>
    <property type="match status" value="1"/>
</dbReference>
<dbReference type="InterPro" id="IPR039298">
    <property type="entry name" value="ACOT13"/>
</dbReference>
<dbReference type="InterPro" id="IPR029069">
    <property type="entry name" value="HotDog_dom_sf"/>
</dbReference>
<dbReference type="InterPro" id="IPR003736">
    <property type="entry name" value="PAAI_dom"/>
</dbReference>
<dbReference type="SUPFAM" id="SSF54637">
    <property type="entry name" value="Thioesterase/thiol ester dehydrase-isomerase"/>
    <property type="match status" value="1"/>
</dbReference>
<proteinExistence type="inferred from homology"/>
<keyword evidence="2" id="KW-0378">Hydrolase</keyword>
<dbReference type="CDD" id="cd03443">
    <property type="entry name" value="PaaI_thioesterase"/>
    <property type="match status" value="1"/>
</dbReference>
<dbReference type="NCBIfam" id="TIGR00369">
    <property type="entry name" value="unchar_dom_1"/>
    <property type="match status" value="1"/>
</dbReference>
<protein>
    <submittedName>
        <fullName evidence="4">Aromatic compound degradation protein PaaI</fullName>
    </submittedName>
</protein>
<dbReference type="AlphaFoldDB" id="A0A1X0DG60"/>
<dbReference type="Proteomes" id="UP000192801">
    <property type="component" value="Unassembled WGS sequence"/>
</dbReference>
<dbReference type="InterPro" id="IPR006683">
    <property type="entry name" value="Thioestr_dom"/>
</dbReference>
<dbReference type="Pfam" id="PF03061">
    <property type="entry name" value="4HBT"/>
    <property type="match status" value="1"/>
</dbReference>
<dbReference type="OrthoDB" id="9813282at2"/>
<reference evidence="4 5" key="1">
    <citation type="submission" date="2016-12" db="EMBL/GenBank/DDBJ databases">
        <title>The new phylogeny of genus Mycobacterium.</title>
        <authorList>
            <person name="Tortoli E."/>
            <person name="Trovato A."/>
            <person name="Cirillo D.M."/>
        </authorList>
    </citation>
    <scope>NUCLEOTIDE SEQUENCE [LARGE SCALE GENOMIC DNA]</scope>
    <source>
        <strain evidence="4 5">DSM 45130</strain>
    </source>
</reference>
<comment type="caution">
    <text evidence="4">The sequence shown here is derived from an EMBL/GenBank/DDBJ whole genome shotgun (WGS) entry which is preliminary data.</text>
</comment>
<dbReference type="PANTHER" id="PTHR21660">
    <property type="entry name" value="THIOESTERASE SUPERFAMILY MEMBER-RELATED"/>
    <property type="match status" value="1"/>
</dbReference>
<organism evidence="4 5">
    <name type="scientific">Mycolicibacterium insubricum</name>
    <dbReference type="NCBI Taxonomy" id="444597"/>
    <lineage>
        <taxon>Bacteria</taxon>
        <taxon>Bacillati</taxon>
        <taxon>Actinomycetota</taxon>
        <taxon>Actinomycetes</taxon>
        <taxon>Mycobacteriales</taxon>
        <taxon>Mycobacteriaceae</taxon>
        <taxon>Mycolicibacterium</taxon>
    </lineage>
</organism>
<evidence type="ECO:0000313" key="4">
    <source>
        <dbReference type="EMBL" id="ORA71365.1"/>
    </source>
</evidence>
<keyword evidence="5" id="KW-1185">Reference proteome</keyword>
<name>A0A1X0DG60_9MYCO</name>
<feature type="domain" description="Thioesterase" evidence="3">
    <location>
        <begin position="88"/>
        <end position="165"/>
    </location>
</feature>